<feature type="region of interest" description="Disordered" evidence="1">
    <location>
        <begin position="215"/>
        <end position="239"/>
    </location>
</feature>
<name>A0A8T0D904_9TREM</name>
<proteinExistence type="predicted"/>
<reference evidence="2 3" key="1">
    <citation type="submission" date="2019-07" db="EMBL/GenBank/DDBJ databases">
        <title>Annotation for the trematode Paragonimus westermani.</title>
        <authorList>
            <person name="Choi Y.-J."/>
        </authorList>
    </citation>
    <scope>NUCLEOTIDE SEQUENCE [LARGE SCALE GENOMIC DNA]</scope>
    <source>
        <strain evidence="2">180907_Pwestermani</strain>
    </source>
</reference>
<dbReference type="AlphaFoldDB" id="A0A8T0D904"/>
<accession>A0A8T0D904</accession>
<comment type="caution">
    <text evidence="2">The sequence shown here is derived from an EMBL/GenBank/DDBJ whole genome shotgun (WGS) entry which is preliminary data.</text>
</comment>
<feature type="region of interest" description="Disordered" evidence="1">
    <location>
        <begin position="369"/>
        <end position="392"/>
    </location>
</feature>
<keyword evidence="3" id="KW-1185">Reference proteome</keyword>
<evidence type="ECO:0000256" key="1">
    <source>
        <dbReference type="SAM" id="MobiDB-lite"/>
    </source>
</evidence>
<gene>
    <name evidence="2" type="ORF">P879_05258</name>
</gene>
<dbReference type="OrthoDB" id="6221274at2759"/>
<feature type="compositionally biased region" description="Low complexity" evidence="1">
    <location>
        <begin position="121"/>
        <end position="130"/>
    </location>
</feature>
<evidence type="ECO:0000313" key="3">
    <source>
        <dbReference type="Proteomes" id="UP000699462"/>
    </source>
</evidence>
<dbReference type="Proteomes" id="UP000699462">
    <property type="component" value="Unassembled WGS sequence"/>
</dbReference>
<protein>
    <submittedName>
        <fullName evidence="2">Surface protein PspC</fullName>
    </submittedName>
</protein>
<feature type="compositionally biased region" description="Polar residues" evidence="1">
    <location>
        <begin position="224"/>
        <end position="239"/>
    </location>
</feature>
<organism evidence="2 3">
    <name type="scientific">Paragonimus westermani</name>
    <dbReference type="NCBI Taxonomy" id="34504"/>
    <lineage>
        <taxon>Eukaryota</taxon>
        <taxon>Metazoa</taxon>
        <taxon>Spiralia</taxon>
        <taxon>Lophotrochozoa</taxon>
        <taxon>Platyhelminthes</taxon>
        <taxon>Trematoda</taxon>
        <taxon>Digenea</taxon>
        <taxon>Plagiorchiida</taxon>
        <taxon>Troglotremata</taxon>
        <taxon>Troglotrematidae</taxon>
        <taxon>Paragonimus</taxon>
    </lineage>
</organism>
<feature type="region of interest" description="Disordered" evidence="1">
    <location>
        <begin position="121"/>
        <end position="144"/>
    </location>
</feature>
<dbReference type="EMBL" id="JTDF01013903">
    <property type="protein sequence ID" value="KAF8563171.1"/>
    <property type="molecule type" value="Genomic_DNA"/>
</dbReference>
<sequence>MPAPNSKSITHYLTNGEDLQTLRQTLPHVDLETGLKNRTVKRDPITGLGVTTMANGVIDKTRQRTQSVGRRVYNPTLISWDADSPVNQRATTSTRSAQNPMRNPIALTGELGLEVDTLRTTSRPRTGTPREPQRNPIAGKGDFGEKEWDPVWKYSGRVRRSKSSNGIRNNPLTGENMKTFDVMVEEKAHDQQHQQKTTGLTKNIFTGENCSTYTVSPGMKSPTKRPQTASSRNTITGENCTTYDINSEVREPKIRSNAKASNPVNGENVTTFMVSQEERQRPIKPYVYRNTLTGENVPSYKITPIERNVTPRALKEHQNPISGDHLKTYIYRVGEGNVATRKRDLSSPLTGNGCRGRTYTVSVEERHAVGGGENSNSGGRMRARSQGPTRNVLTGENCQTYLICQEMRSERPSSYTSGGLLGRTTTHNILTGA</sequence>
<evidence type="ECO:0000313" key="2">
    <source>
        <dbReference type="EMBL" id="KAF8563171.1"/>
    </source>
</evidence>